<dbReference type="InterPro" id="IPR036770">
    <property type="entry name" value="Ankyrin_rpt-contain_sf"/>
</dbReference>
<proteinExistence type="predicted"/>
<gene>
    <name evidence="1" type="ORF">PGLA2088_LOCUS40386</name>
</gene>
<comment type="caution">
    <text evidence="1">The sequence shown here is derived from an EMBL/GenBank/DDBJ whole genome shotgun (WGS) entry which is preliminary data.</text>
</comment>
<evidence type="ECO:0000313" key="2">
    <source>
        <dbReference type="Proteomes" id="UP000626109"/>
    </source>
</evidence>
<evidence type="ECO:0000313" key="1">
    <source>
        <dbReference type="EMBL" id="CAE8718987.1"/>
    </source>
</evidence>
<evidence type="ECO:0008006" key="3">
    <source>
        <dbReference type="Google" id="ProtNLM"/>
    </source>
</evidence>
<dbReference type="AlphaFoldDB" id="A0A813L6E6"/>
<dbReference type="EMBL" id="CAJNNW010033462">
    <property type="protein sequence ID" value="CAE8718987.1"/>
    <property type="molecule type" value="Genomic_DNA"/>
</dbReference>
<protein>
    <recommendedName>
        <fullName evidence="3">Ubiquitin-like domain-containing protein</fullName>
    </recommendedName>
</protein>
<reference evidence="1" key="1">
    <citation type="submission" date="2021-02" db="EMBL/GenBank/DDBJ databases">
        <authorList>
            <person name="Dougan E. K."/>
            <person name="Rhodes N."/>
            <person name="Thang M."/>
            <person name="Chan C."/>
        </authorList>
    </citation>
    <scope>NUCLEOTIDE SEQUENCE</scope>
</reference>
<dbReference type="SUPFAM" id="SSF48403">
    <property type="entry name" value="Ankyrin repeat"/>
    <property type="match status" value="1"/>
</dbReference>
<name>A0A813L6E6_POLGL</name>
<dbReference type="Gene3D" id="1.25.40.20">
    <property type="entry name" value="Ankyrin repeat-containing domain"/>
    <property type="match status" value="1"/>
</dbReference>
<accession>A0A813L6E6</accession>
<dbReference type="Proteomes" id="UP000626109">
    <property type="component" value="Unassembled WGS sequence"/>
</dbReference>
<sequence length="334" mass="34663">MKRTSGVEGLSPAAMARCSLVLLELRASVQVEATRMEAKVRVTVVLGLAGQRFSPAPFDADAPLLELQAAIRAELRIPVAAQRLILENRVLESEGQLLGPALGVPQGGEVEVTCIRTNMPPEIQRAADCSLLLAAARGCQAQLSQALEDGAQASGLGGGPDCEEASLGERQAPTPLMMALALGEKGGPGAAGAAGAACAALLRAAGAAEPDMEPRATSLGQAFTVGCLADVVRLLARCVDPNTVLRRGEGLEATSGGSALHACCALQRTTPGALEVAQLLCKLRADLDSTDAEGDTPLAHARYFQSREMYSLLEAHGAKVAGPFYRFRRSGFEP</sequence>
<organism evidence="1 2">
    <name type="scientific">Polarella glacialis</name>
    <name type="common">Dinoflagellate</name>
    <dbReference type="NCBI Taxonomy" id="89957"/>
    <lineage>
        <taxon>Eukaryota</taxon>
        <taxon>Sar</taxon>
        <taxon>Alveolata</taxon>
        <taxon>Dinophyceae</taxon>
        <taxon>Suessiales</taxon>
        <taxon>Suessiaceae</taxon>
        <taxon>Polarella</taxon>
    </lineage>
</organism>